<evidence type="ECO:0000259" key="2">
    <source>
        <dbReference type="Pfam" id="PF14587"/>
    </source>
</evidence>
<dbReference type="PANTHER" id="PTHR42767">
    <property type="entry name" value="ENDO-BETA-1,6-GALACTANASE"/>
    <property type="match status" value="1"/>
</dbReference>
<feature type="compositionally biased region" description="Basic and acidic residues" evidence="1">
    <location>
        <begin position="119"/>
        <end position="128"/>
    </location>
</feature>
<reference evidence="3 4" key="1">
    <citation type="submission" date="2020-08" db="EMBL/GenBank/DDBJ databases">
        <title>Arenibacter gaetbuli sp. nov., isolated from a sand dune.</title>
        <authorList>
            <person name="Park S."/>
            <person name="Yoon J.-H."/>
        </authorList>
    </citation>
    <scope>NUCLEOTIDE SEQUENCE [LARGE SCALE GENOMIC DNA]</scope>
    <source>
        <strain evidence="3 4">BSSL-BM3</strain>
    </source>
</reference>
<dbReference type="Gene3D" id="3.20.20.80">
    <property type="entry name" value="Glycosidases"/>
    <property type="match status" value="1"/>
</dbReference>
<proteinExistence type="predicted"/>
<name>A0ABR7QMI8_9FLAO</name>
<sequence>MKRCNLLMDDQSPKYFKAKFNIIFACALLVCHFAFSQMKEVVKVDISIDKEYQTIHNIAASDAWAAQFTGLWPDSKKNQMADWLFSLENNSDGSPKGIGLSSWRFNIGAGSSAQGSDSGIKDPWRRAEGFLQDNGS</sequence>
<comment type="caution">
    <text evidence="3">The sequence shown here is derived from an EMBL/GenBank/DDBJ whole genome shotgun (WGS) entry which is preliminary data.</text>
</comment>
<evidence type="ECO:0000313" key="3">
    <source>
        <dbReference type="EMBL" id="MBC8768408.1"/>
    </source>
</evidence>
<accession>A0ABR7QMI8</accession>
<evidence type="ECO:0000313" key="4">
    <source>
        <dbReference type="Proteomes" id="UP000618952"/>
    </source>
</evidence>
<protein>
    <recommendedName>
        <fullName evidence="2">Endo-beta-1,6-galactanase-like domain-containing protein</fullName>
    </recommendedName>
</protein>
<dbReference type="EMBL" id="JACLHY010000008">
    <property type="protein sequence ID" value="MBC8768408.1"/>
    <property type="molecule type" value="Genomic_DNA"/>
</dbReference>
<keyword evidence="4" id="KW-1185">Reference proteome</keyword>
<organism evidence="3 4">
    <name type="scientific">Arenibacter arenosicollis</name>
    <dbReference type="NCBI Taxonomy" id="2762274"/>
    <lineage>
        <taxon>Bacteria</taxon>
        <taxon>Pseudomonadati</taxon>
        <taxon>Bacteroidota</taxon>
        <taxon>Flavobacteriia</taxon>
        <taxon>Flavobacteriales</taxon>
        <taxon>Flavobacteriaceae</taxon>
        <taxon>Arenibacter</taxon>
    </lineage>
</organism>
<gene>
    <name evidence="3" type="ORF">H4O18_10420</name>
</gene>
<feature type="domain" description="Endo-beta-1,6-galactanase-like" evidence="2">
    <location>
        <begin position="42"/>
        <end position="135"/>
    </location>
</feature>
<dbReference type="Pfam" id="PF14587">
    <property type="entry name" value="Glyco_hydr_30_2"/>
    <property type="match status" value="1"/>
</dbReference>
<dbReference type="InterPro" id="IPR039743">
    <property type="entry name" value="6GAL/EXGAL"/>
</dbReference>
<evidence type="ECO:0000256" key="1">
    <source>
        <dbReference type="SAM" id="MobiDB-lite"/>
    </source>
</evidence>
<dbReference type="Proteomes" id="UP000618952">
    <property type="component" value="Unassembled WGS sequence"/>
</dbReference>
<dbReference type="PANTHER" id="PTHR42767:SF1">
    <property type="entry name" value="ENDO-BETA-1,6-GALACTANASE-LIKE DOMAIN-CONTAINING PROTEIN"/>
    <property type="match status" value="1"/>
</dbReference>
<dbReference type="InterPro" id="IPR039514">
    <property type="entry name" value="6GAL-like"/>
</dbReference>
<feature type="region of interest" description="Disordered" evidence="1">
    <location>
        <begin position="110"/>
        <end position="136"/>
    </location>
</feature>